<gene>
    <name evidence="2" type="ORF">DAPPUDRAFT_108173</name>
</gene>
<feature type="compositionally biased region" description="Basic and acidic residues" evidence="1">
    <location>
        <begin position="78"/>
        <end position="88"/>
    </location>
</feature>
<proteinExistence type="predicted"/>
<dbReference type="AlphaFoldDB" id="E9GZD3"/>
<feature type="compositionally biased region" description="Low complexity" evidence="1">
    <location>
        <begin position="66"/>
        <end position="77"/>
    </location>
</feature>
<dbReference type="InParanoid" id="E9GZD3"/>
<organism evidence="2 3">
    <name type="scientific">Daphnia pulex</name>
    <name type="common">Water flea</name>
    <dbReference type="NCBI Taxonomy" id="6669"/>
    <lineage>
        <taxon>Eukaryota</taxon>
        <taxon>Metazoa</taxon>
        <taxon>Ecdysozoa</taxon>
        <taxon>Arthropoda</taxon>
        <taxon>Crustacea</taxon>
        <taxon>Branchiopoda</taxon>
        <taxon>Diplostraca</taxon>
        <taxon>Cladocera</taxon>
        <taxon>Anomopoda</taxon>
        <taxon>Daphniidae</taxon>
        <taxon>Daphnia</taxon>
    </lineage>
</organism>
<dbReference type="KEGG" id="dpx:DAPPUDRAFT_108173"/>
<protein>
    <submittedName>
        <fullName evidence="2">Uncharacterized protein</fullName>
    </submittedName>
</protein>
<dbReference type="EMBL" id="GL732577">
    <property type="protein sequence ID" value="EFX75181.1"/>
    <property type="molecule type" value="Genomic_DNA"/>
</dbReference>
<evidence type="ECO:0000313" key="3">
    <source>
        <dbReference type="Proteomes" id="UP000000305"/>
    </source>
</evidence>
<evidence type="ECO:0000313" key="2">
    <source>
        <dbReference type="EMBL" id="EFX75181.1"/>
    </source>
</evidence>
<name>E9GZD3_DAPPU</name>
<keyword evidence="3" id="KW-1185">Reference proteome</keyword>
<feature type="region of interest" description="Disordered" evidence="1">
    <location>
        <begin position="36"/>
        <end position="118"/>
    </location>
</feature>
<dbReference type="Proteomes" id="UP000000305">
    <property type="component" value="Unassembled WGS sequence"/>
</dbReference>
<dbReference type="HOGENOM" id="CLU_1837124_0_0_1"/>
<reference evidence="2 3" key="1">
    <citation type="journal article" date="2011" name="Science">
        <title>The ecoresponsive genome of Daphnia pulex.</title>
        <authorList>
            <person name="Colbourne J.K."/>
            <person name="Pfrender M.E."/>
            <person name="Gilbert D."/>
            <person name="Thomas W.K."/>
            <person name="Tucker A."/>
            <person name="Oakley T.H."/>
            <person name="Tokishita S."/>
            <person name="Aerts A."/>
            <person name="Arnold G.J."/>
            <person name="Basu M.K."/>
            <person name="Bauer D.J."/>
            <person name="Caceres C.E."/>
            <person name="Carmel L."/>
            <person name="Casola C."/>
            <person name="Choi J.H."/>
            <person name="Detter J.C."/>
            <person name="Dong Q."/>
            <person name="Dusheyko S."/>
            <person name="Eads B.D."/>
            <person name="Frohlich T."/>
            <person name="Geiler-Samerotte K.A."/>
            <person name="Gerlach D."/>
            <person name="Hatcher P."/>
            <person name="Jogdeo S."/>
            <person name="Krijgsveld J."/>
            <person name="Kriventseva E.V."/>
            <person name="Kultz D."/>
            <person name="Laforsch C."/>
            <person name="Lindquist E."/>
            <person name="Lopez J."/>
            <person name="Manak J.R."/>
            <person name="Muller J."/>
            <person name="Pangilinan J."/>
            <person name="Patwardhan R.P."/>
            <person name="Pitluck S."/>
            <person name="Pritham E.J."/>
            <person name="Rechtsteiner A."/>
            <person name="Rho M."/>
            <person name="Rogozin I.B."/>
            <person name="Sakarya O."/>
            <person name="Salamov A."/>
            <person name="Schaack S."/>
            <person name="Shapiro H."/>
            <person name="Shiga Y."/>
            <person name="Skalitzky C."/>
            <person name="Smith Z."/>
            <person name="Souvorov A."/>
            <person name="Sung W."/>
            <person name="Tang Z."/>
            <person name="Tsuchiya D."/>
            <person name="Tu H."/>
            <person name="Vos H."/>
            <person name="Wang M."/>
            <person name="Wolf Y.I."/>
            <person name="Yamagata H."/>
            <person name="Yamada T."/>
            <person name="Ye Y."/>
            <person name="Shaw J.R."/>
            <person name="Andrews J."/>
            <person name="Crease T.J."/>
            <person name="Tang H."/>
            <person name="Lucas S.M."/>
            <person name="Robertson H.M."/>
            <person name="Bork P."/>
            <person name="Koonin E.V."/>
            <person name="Zdobnov E.M."/>
            <person name="Grigoriev I.V."/>
            <person name="Lynch M."/>
            <person name="Boore J.L."/>
        </authorList>
    </citation>
    <scope>NUCLEOTIDE SEQUENCE [LARGE SCALE GENOMIC DNA]</scope>
</reference>
<sequence>MVIRQVPIGESIEDIQQALKHKGYRITNVRPSASLKMQEVPEDRTHRQLLPKQRDVSTATTTIRQALPASPSSLSLERPPEPSKKDDPNMETENLPTAKHSGEASPTKKQTRKQRYYKVKSWISKPRCTFSELNGRKSEQ</sequence>
<accession>E9GZD3</accession>
<feature type="compositionally biased region" description="Basic residues" evidence="1">
    <location>
        <begin position="109"/>
        <end position="118"/>
    </location>
</feature>
<evidence type="ECO:0000256" key="1">
    <source>
        <dbReference type="SAM" id="MobiDB-lite"/>
    </source>
</evidence>